<dbReference type="AlphaFoldDB" id="A0A1G9VUR2"/>
<accession>A0A1G9VUR2</accession>
<name>A0A1G9VUR2_9EURY</name>
<reference evidence="1 2" key="1">
    <citation type="submission" date="2016-10" db="EMBL/GenBank/DDBJ databases">
        <authorList>
            <person name="de Groot N.N."/>
        </authorList>
    </citation>
    <scope>NUCLEOTIDE SEQUENCE [LARGE SCALE GENOMIC DNA]</scope>
    <source>
        <strain evidence="2">EB21,IBRC-M 10013,KCTC 4048</strain>
    </source>
</reference>
<dbReference type="Proteomes" id="UP000199370">
    <property type="component" value="Unassembled WGS sequence"/>
</dbReference>
<gene>
    <name evidence="1" type="ORF">SAMN05192554_1071</name>
</gene>
<sequence length="40" mass="4112">MTRSVVMLGTALGFLVLAGTQWEYSVATGELAAALLAPMA</sequence>
<keyword evidence="2" id="KW-1185">Reference proteome</keyword>
<dbReference type="EMBL" id="FNIA01000007">
    <property type="protein sequence ID" value="SDM75657.1"/>
    <property type="molecule type" value="Genomic_DNA"/>
</dbReference>
<evidence type="ECO:0000313" key="1">
    <source>
        <dbReference type="EMBL" id="SDM75657.1"/>
    </source>
</evidence>
<protein>
    <submittedName>
        <fullName evidence="1">Uncharacterized protein</fullName>
    </submittedName>
</protein>
<organism evidence="1 2">
    <name type="scientific">Haloarchaeobius iranensis</name>
    <dbReference type="NCBI Taxonomy" id="996166"/>
    <lineage>
        <taxon>Archaea</taxon>
        <taxon>Methanobacteriati</taxon>
        <taxon>Methanobacteriota</taxon>
        <taxon>Stenosarchaea group</taxon>
        <taxon>Halobacteria</taxon>
        <taxon>Halobacteriales</taxon>
        <taxon>Halorubellaceae</taxon>
        <taxon>Haloarchaeobius</taxon>
    </lineage>
</organism>
<dbReference type="RefSeq" id="WP_281241453.1">
    <property type="nucleotide sequence ID" value="NZ_FNIA01000007.1"/>
</dbReference>
<proteinExistence type="predicted"/>
<evidence type="ECO:0000313" key="2">
    <source>
        <dbReference type="Proteomes" id="UP000199370"/>
    </source>
</evidence>